<evidence type="ECO:0008006" key="3">
    <source>
        <dbReference type="Google" id="ProtNLM"/>
    </source>
</evidence>
<evidence type="ECO:0000313" key="2">
    <source>
        <dbReference type="EMBL" id="JAP94697.1"/>
    </source>
</evidence>
<sequence>IFDMCFSPKSYIVGNNLESTITLNLLPLEELSLLDPLSVRNMCQDVYFDTNAVVTIHFSGKPDLISEIFMYKYLETQQVTILLTAADYAGYSAATSAYYEISFEGQEPIHFGIQSLQFLKKDISECFTNIIAYYSENGQQYLNIKVQPANCQIDLTNAQVFVENDEIQAPIYPCTTCNPGQFDGVNSFTNTIQYKQNYQDLTDETDKTSFMNLLISLESNLFQKIRLVIKTGQDTIKGNANHVRIDDLFDCATTMHDQVYYNQQDLRVDLYDYKTNKLTCDIPATNIKYTSYIRTSKTEKSKVYEMFEPYSTFNIRTGYKFTEPMTIQFDPYYEDIIYDIVFTLYDEQNETLAEFSKHGVAYIGCVQDAVMIKYTDKICVRLEYLQTDYCKNRDPNMTTQIRFYDEPNGDRTKKQWFGAFIVPEPLRYNSSETQQFCLTCDNFDPSYSFVGGTCQNMLNLFGSLVIKSEPLFTVRNEKEYSLFTVAASYQWSEALWPAWIICALCTIAVIVMIALTFRKDRVT</sequence>
<accession>A0A146KDX7</accession>
<organism evidence="2">
    <name type="scientific">Trepomonas sp. PC1</name>
    <dbReference type="NCBI Taxonomy" id="1076344"/>
    <lineage>
        <taxon>Eukaryota</taxon>
        <taxon>Metamonada</taxon>
        <taxon>Diplomonadida</taxon>
        <taxon>Hexamitidae</taxon>
        <taxon>Hexamitinae</taxon>
        <taxon>Trepomonas</taxon>
    </lineage>
</organism>
<name>A0A146KDX7_9EUKA</name>
<feature type="non-terminal residue" evidence="2">
    <location>
        <position position="1"/>
    </location>
</feature>
<gene>
    <name evidence="2" type="ORF">TPC1_12562</name>
</gene>
<evidence type="ECO:0000256" key="1">
    <source>
        <dbReference type="SAM" id="Phobius"/>
    </source>
</evidence>
<dbReference type="EMBL" id="GDID01001909">
    <property type="protein sequence ID" value="JAP94697.1"/>
    <property type="molecule type" value="Transcribed_RNA"/>
</dbReference>
<keyword evidence="1" id="KW-1133">Transmembrane helix</keyword>
<reference evidence="2" key="1">
    <citation type="submission" date="2015-07" db="EMBL/GenBank/DDBJ databases">
        <title>Adaptation to a free-living lifestyle via gene acquisitions in the diplomonad Trepomonas sp. PC1.</title>
        <authorList>
            <person name="Xu F."/>
            <person name="Jerlstrom-Hultqvist J."/>
            <person name="Kolisko M."/>
            <person name="Simpson A.G.B."/>
            <person name="Roger A.J."/>
            <person name="Svard S.G."/>
            <person name="Andersson J.O."/>
        </authorList>
    </citation>
    <scope>NUCLEOTIDE SEQUENCE</scope>
    <source>
        <strain evidence="2">PC1</strain>
    </source>
</reference>
<feature type="transmembrane region" description="Helical" evidence="1">
    <location>
        <begin position="496"/>
        <end position="517"/>
    </location>
</feature>
<protein>
    <recommendedName>
        <fullName evidence="3">Transmembrane protein</fullName>
    </recommendedName>
</protein>
<proteinExistence type="predicted"/>
<keyword evidence="1" id="KW-0472">Membrane</keyword>
<keyword evidence="1" id="KW-0812">Transmembrane</keyword>
<dbReference type="AlphaFoldDB" id="A0A146KDX7"/>